<dbReference type="GeneID" id="54588629"/>
<dbReference type="EMBL" id="ML987191">
    <property type="protein sequence ID" value="KAF2253834.1"/>
    <property type="molecule type" value="Genomic_DNA"/>
</dbReference>
<gene>
    <name evidence="6" type="ORF">BU26DRAFT_601877</name>
</gene>
<keyword evidence="7" id="KW-1185">Reference proteome</keyword>
<feature type="transmembrane region" description="Helical" evidence="5">
    <location>
        <begin position="368"/>
        <end position="386"/>
    </location>
</feature>
<dbReference type="Gene3D" id="1.20.58.340">
    <property type="entry name" value="Magnesium transport protein CorA, transmembrane region"/>
    <property type="match status" value="1"/>
</dbReference>
<evidence type="ECO:0000256" key="3">
    <source>
        <dbReference type="ARBA" id="ARBA00022989"/>
    </source>
</evidence>
<feature type="transmembrane region" description="Helical" evidence="5">
    <location>
        <begin position="401"/>
        <end position="423"/>
    </location>
</feature>
<evidence type="ECO:0000313" key="6">
    <source>
        <dbReference type="EMBL" id="KAF2253834.1"/>
    </source>
</evidence>
<dbReference type="InterPro" id="IPR045863">
    <property type="entry name" value="CorA_TM1_TM2"/>
</dbReference>
<keyword evidence="3 5" id="KW-1133">Transmembrane helix</keyword>
<evidence type="ECO:0008006" key="8">
    <source>
        <dbReference type="Google" id="ProtNLM"/>
    </source>
</evidence>
<keyword evidence="2 5" id="KW-0812">Transmembrane</keyword>
<dbReference type="GO" id="GO:0016020">
    <property type="term" value="C:membrane"/>
    <property type="evidence" value="ECO:0007669"/>
    <property type="project" value="UniProtKB-SubCell"/>
</dbReference>
<feature type="transmembrane region" description="Helical" evidence="5">
    <location>
        <begin position="131"/>
        <end position="154"/>
    </location>
</feature>
<evidence type="ECO:0000256" key="2">
    <source>
        <dbReference type="ARBA" id="ARBA00022692"/>
    </source>
</evidence>
<protein>
    <recommendedName>
        <fullName evidence="8">Cora-domain-containing protein</fullName>
    </recommendedName>
</protein>
<organism evidence="6 7">
    <name type="scientific">Trematosphaeria pertusa</name>
    <dbReference type="NCBI Taxonomy" id="390896"/>
    <lineage>
        <taxon>Eukaryota</taxon>
        <taxon>Fungi</taxon>
        <taxon>Dikarya</taxon>
        <taxon>Ascomycota</taxon>
        <taxon>Pezizomycotina</taxon>
        <taxon>Dothideomycetes</taxon>
        <taxon>Pleosporomycetidae</taxon>
        <taxon>Pleosporales</taxon>
        <taxon>Massarineae</taxon>
        <taxon>Trematosphaeriaceae</taxon>
        <taxon>Trematosphaeria</taxon>
    </lineage>
</organism>
<evidence type="ECO:0000256" key="1">
    <source>
        <dbReference type="ARBA" id="ARBA00004141"/>
    </source>
</evidence>
<comment type="subcellular location">
    <subcellularLocation>
        <location evidence="1">Membrane</location>
        <topology evidence="1">Multi-pass membrane protein</topology>
    </subcellularLocation>
</comment>
<name>A0A6A6ITR7_9PLEO</name>
<dbReference type="OrthoDB" id="3793262at2759"/>
<accession>A0A6A6ITR7</accession>
<dbReference type="SUPFAM" id="SSF144083">
    <property type="entry name" value="Magnesium transport protein CorA, transmembrane region"/>
    <property type="match status" value="1"/>
</dbReference>
<reference evidence="6" key="1">
    <citation type="journal article" date="2020" name="Stud. Mycol.">
        <title>101 Dothideomycetes genomes: a test case for predicting lifestyles and emergence of pathogens.</title>
        <authorList>
            <person name="Haridas S."/>
            <person name="Albert R."/>
            <person name="Binder M."/>
            <person name="Bloem J."/>
            <person name="Labutti K."/>
            <person name="Salamov A."/>
            <person name="Andreopoulos B."/>
            <person name="Baker S."/>
            <person name="Barry K."/>
            <person name="Bills G."/>
            <person name="Bluhm B."/>
            <person name="Cannon C."/>
            <person name="Castanera R."/>
            <person name="Culley D."/>
            <person name="Daum C."/>
            <person name="Ezra D."/>
            <person name="Gonzalez J."/>
            <person name="Henrissat B."/>
            <person name="Kuo A."/>
            <person name="Liang C."/>
            <person name="Lipzen A."/>
            <person name="Lutzoni F."/>
            <person name="Magnuson J."/>
            <person name="Mondo S."/>
            <person name="Nolan M."/>
            <person name="Ohm R."/>
            <person name="Pangilinan J."/>
            <person name="Park H.-J."/>
            <person name="Ramirez L."/>
            <person name="Alfaro M."/>
            <person name="Sun H."/>
            <person name="Tritt A."/>
            <person name="Yoshinaga Y."/>
            <person name="Zwiers L.-H."/>
            <person name="Turgeon B."/>
            <person name="Goodwin S."/>
            <person name="Spatafora J."/>
            <person name="Crous P."/>
            <person name="Grigoriev I."/>
        </authorList>
    </citation>
    <scope>NUCLEOTIDE SEQUENCE</scope>
    <source>
        <strain evidence="6">CBS 122368</strain>
    </source>
</reference>
<sequence length="452" mass="50729">MDPEELEAVIQEMNCTETNVRYFDSRSGETSDVILGEIEFRRRLSAIKDLIDGVMLNPAQGSPPPGSDAPFLFITSAGQEDEQGRPLSLSKDLLRSLLSIGAIPAYAFYARDGLPHFSYHIQYSMDDTTPIAMYIVLFAPIGGDSFTLTFRIGLHNRACIAFLFCTRRTTLSSIESRTTRQSSLVQTHPFHLLSFVVEELIREYYRILRRCNIAVQGFERGTGMVPWPYVKEEQVTVGGRNWFPMLLHKLQAQGVRFSIAETHIRFASTLLSQVTDLIEIFENLCAECGSGNTKRGDRARLTDQIRYNAMTVRSIVDKMAELQKRLQSQISVTYSLIAQHDSEQNITMAEGSQFIARLTAQDSRTMKTITVLTLVFLPSTMLASLWDSGIFTLEPQMSWRVYVGAAVALTAAVFGAWFLYVWMSTRRARAKMMAGRGSGASTVVDEERGKVT</sequence>
<feature type="transmembrane region" description="Helical" evidence="5">
    <location>
        <begin position="93"/>
        <end position="111"/>
    </location>
</feature>
<dbReference type="RefSeq" id="XP_033688838.1">
    <property type="nucleotide sequence ID" value="XM_033835299.1"/>
</dbReference>
<proteinExistence type="predicted"/>
<dbReference type="AlphaFoldDB" id="A0A6A6ITR7"/>
<evidence type="ECO:0000256" key="4">
    <source>
        <dbReference type="ARBA" id="ARBA00023136"/>
    </source>
</evidence>
<dbReference type="Proteomes" id="UP000800094">
    <property type="component" value="Unassembled WGS sequence"/>
</dbReference>
<keyword evidence="4 5" id="KW-0472">Membrane</keyword>
<evidence type="ECO:0000256" key="5">
    <source>
        <dbReference type="SAM" id="Phobius"/>
    </source>
</evidence>
<evidence type="ECO:0000313" key="7">
    <source>
        <dbReference type="Proteomes" id="UP000800094"/>
    </source>
</evidence>